<dbReference type="EMBL" id="JBAKAP010000090">
    <property type="protein sequence ID" value="MEL0618704.1"/>
    <property type="molecule type" value="Genomic_DNA"/>
</dbReference>
<reference evidence="3 4" key="1">
    <citation type="submission" date="2024-02" db="EMBL/GenBank/DDBJ databases">
        <title>Bacteria isolated from the canopy kelp, Nereocystis luetkeana.</title>
        <authorList>
            <person name="Pfister C.A."/>
            <person name="Younker I.T."/>
            <person name="Light S.H."/>
        </authorList>
    </citation>
    <scope>NUCLEOTIDE SEQUENCE [LARGE SCALE GENOMIC DNA]</scope>
    <source>
        <strain evidence="3 4">TI.5.07</strain>
    </source>
</reference>
<accession>A0ABU9GKQ3</accession>
<comment type="caution">
    <text evidence="3">The sequence shown here is derived from an EMBL/GenBank/DDBJ whole genome shotgun (WGS) entry which is preliminary data.</text>
</comment>
<gene>
    <name evidence="3" type="ORF">V6243_17930</name>
</gene>
<keyword evidence="2" id="KW-1003">Cell membrane</keyword>
<organism evidence="3 4">
    <name type="scientific">Cobetia marina</name>
    <name type="common">Deleya marina</name>
    <dbReference type="NCBI Taxonomy" id="28258"/>
    <lineage>
        <taxon>Bacteria</taxon>
        <taxon>Pseudomonadati</taxon>
        <taxon>Pseudomonadota</taxon>
        <taxon>Gammaproteobacteria</taxon>
        <taxon>Oceanospirillales</taxon>
        <taxon>Halomonadaceae</taxon>
        <taxon>Cobetia</taxon>
    </lineage>
</organism>
<name>A0ABU9GKQ3_COBMA</name>
<dbReference type="Gene3D" id="3.30.70.100">
    <property type="match status" value="1"/>
</dbReference>
<proteinExistence type="predicted"/>
<protein>
    <submittedName>
        <fullName evidence="3">Mechanosensitive ion channel protein MscS</fullName>
    </submittedName>
</protein>
<feature type="non-terminal residue" evidence="3">
    <location>
        <position position="79"/>
    </location>
</feature>
<dbReference type="PANTHER" id="PTHR30460">
    <property type="entry name" value="MODERATE CONDUCTANCE MECHANOSENSITIVE CHANNEL YBIO"/>
    <property type="match status" value="1"/>
</dbReference>
<evidence type="ECO:0000256" key="1">
    <source>
        <dbReference type="ARBA" id="ARBA00004236"/>
    </source>
</evidence>
<feature type="non-terminal residue" evidence="3">
    <location>
        <position position="1"/>
    </location>
</feature>
<dbReference type="PANTHER" id="PTHR30460:SF0">
    <property type="entry name" value="MODERATE CONDUCTANCE MECHANOSENSITIVE CHANNEL YBIO"/>
    <property type="match status" value="1"/>
</dbReference>
<dbReference type="Proteomes" id="UP001378242">
    <property type="component" value="Unassembled WGS sequence"/>
</dbReference>
<sequence length="79" mass="8657">SGTFHIVPFSSVDTLSNYMRDFAYHVGEYGISYRENVDHAIVHLRAAVDELQESSYGAELLEPVTIAGVSSLADSSLHN</sequence>
<evidence type="ECO:0000313" key="3">
    <source>
        <dbReference type="EMBL" id="MEL0618704.1"/>
    </source>
</evidence>
<comment type="subcellular location">
    <subcellularLocation>
        <location evidence="1">Cell membrane</location>
    </subcellularLocation>
</comment>
<evidence type="ECO:0000256" key="2">
    <source>
        <dbReference type="ARBA" id="ARBA00022475"/>
    </source>
</evidence>
<evidence type="ECO:0000313" key="4">
    <source>
        <dbReference type="Proteomes" id="UP001378242"/>
    </source>
</evidence>
<keyword evidence="2" id="KW-0472">Membrane</keyword>
<keyword evidence="4" id="KW-1185">Reference proteome</keyword>
<dbReference type="InterPro" id="IPR045276">
    <property type="entry name" value="YbiO_bact"/>
</dbReference>